<keyword evidence="2" id="KW-0472">Membrane</keyword>
<proteinExistence type="predicted"/>
<dbReference type="Proteomes" id="UP001223586">
    <property type="component" value="Unassembled WGS sequence"/>
</dbReference>
<feature type="transmembrane region" description="Helical" evidence="2">
    <location>
        <begin position="129"/>
        <end position="148"/>
    </location>
</feature>
<keyword evidence="2" id="KW-0812">Transmembrane</keyword>
<dbReference type="RefSeq" id="WP_307230507.1">
    <property type="nucleotide sequence ID" value="NZ_JAUSTT010000017.1"/>
</dbReference>
<gene>
    <name evidence="3" type="ORF">J2S08_002824</name>
</gene>
<evidence type="ECO:0000256" key="2">
    <source>
        <dbReference type="SAM" id="Phobius"/>
    </source>
</evidence>
<protein>
    <recommendedName>
        <fullName evidence="5">DUF4129 domain-containing protein</fullName>
    </recommendedName>
</protein>
<feature type="transmembrane region" description="Helical" evidence="2">
    <location>
        <begin position="279"/>
        <end position="297"/>
    </location>
</feature>
<feature type="transmembrane region" description="Helical" evidence="2">
    <location>
        <begin position="188"/>
        <end position="210"/>
    </location>
</feature>
<keyword evidence="4" id="KW-1185">Reference proteome</keyword>
<organism evidence="3 4">
    <name type="scientific">Bacillus chungangensis</name>
    <dbReference type="NCBI Taxonomy" id="587633"/>
    <lineage>
        <taxon>Bacteria</taxon>
        <taxon>Bacillati</taxon>
        <taxon>Bacillota</taxon>
        <taxon>Bacilli</taxon>
        <taxon>Bacillales</taxon>
        <taxon>Bacillaceae</taxon>
        <taxon>Bacillus</taxon>
    </lineage>
</organism>
<name>A0ABT9WUN4_9BACI</name>
<feature type="transmembrane region" description="Helical" evidence="2">
    <location>
        <begin position="78"/>
        <end position="109"/>
    </location>
</feature>
<evidence type="ECO:0008006" key="5">
    <source>
        <dbReference type="Google" id="ProtNLM"/>
    </source>
</evidence>
<feature type="coiled-coil region" evidence="1">
    <location>
        <begin position="341"/>
        <end position="368"/>
    </location>
</feature>
<evidence type="ECO:0000313" key="4">
    <source>
        <dbReference type="Proteomes" id="UP001223586"/>
    </source>
</evidence>
<feature type="transmembrane region" description="Helical" evidence="2">
    <location>
        <begin position="155"/>
        <end position="173"/>
    </location>
</feature>
<reference evidence="3 4" key="1">
    <citation type="submission" date="2023-07" db="EMBL/GenBank/DDBJ databases">
        <title>Genomic Encyclopedia of Type Strains, Phase IV (KMG-IV): sequencing the most valuable type-strain genomes for metagenomic binning, comparative biology and taxonomic classification.</title>
        <authorList>
            <person name="Goeker M."/>
        </authorList>
    </citation>
    <scope>NUCLEOTIDE SEQUENCE [LARGE SCALE GENOMIC DNA]</scope>
    <source>
        <strain evidence="3 4">DSM 23837</strain>
    </source>
</reference>
<keyword evidence="2" id="KW-1133">Transmembrane helix</keyword>
<accession>A0ABT9WUN4</accession>
<evidence type="ECO:0000256" key="1">
    <source>
        <dbReference type="SAM" id="Coils"/>
    </source>
</evidence>
<dbReference type="EMBL" id="JAUSTT010000017">
    <property type="protein sequence ID" value="MDQ0176945.1"/>
    <property type="molecule type" value="Genomic_DNA"/>
</dbReference>
<evidence type="ECO:0000313" key="3">
    <source>
        <dbReference type="EMBL" id="MDQ0176945.1"/>
    </source>
</evidence>
<feature type="transmembrane region" description="Helical" evidence="2">
    <location>
        <begin position="48"/>
        <end position="71"/>
    </location>
</feature>
<keyword evidence="1" id="KW-0175">Coiled coil</keyword>
<comment type="caution">
    <text evidence="3">The sequence shown here is derived from an EMBL/GenBank/DDBJ whole genome shotgun (WGS) entry which is preliminary data.</text>
</comment>
<sequence length="430" mass="50958">MENETNFVRTKCIGWRSLANMITSIWREALVAAIPLLCLQLMDFPKTIIWYFLFIVAVGSILPIIAVQLFHLHPLLSFFLLAVPSTLFIGQISGIPWLLLTVFLLFIFWRWKWHVSTVHIEGEDHTESKLLFMTILLSAVVYFIFVLYQYPHKEMIFIIVFLQFASYTIGTWFKQYFMVKEKKNKSFYFFNSLFIMTFLPIGCAFLLLIISEKVKKILLFIISELLLQAGMLLGRPVEWLTEKFMHAFNEQNLLELPSPDRHSPINDEVNPNEIFGEPMIIQLLMIIFLLLIVYLFFKIAKKHWANIPKKIQPVFFFTQTQPIEKMDPYFKQTYYSYSKADDKVRKLVEKLERNAARLSLQRLQHESIRSWCKRIGLAPSEEWIEIYESVRYRNENVHKKDMLFFLKETTSLKHDLKSLAKEKKTTTFKK</sequence>